<keyword evidence="1" id="KW-1133">Transmembrane helix</keyword>
<name>A0A6I5ZQV7_9FIRM</name>
<dbReference type="InterPro" id="IPR036390">
    <property type="entry name" value="WH_DNA-bd_sf"/>
</dbReference>
<evidence type="ECO:0000313" key="5">
    <source>
        <dbReference type="Proteomes" id="UP000425916"/>
    </source>
</evidence>
<feature type="domain" description="Helix-turn-helix type 11" evidence="2">
    <location>
        <begin position="70"/>
        <end position="123"/>
    </location>
</feature>
<dbReference type="InterPro" id="IPR036388">
    <property type="entry name" value="WH-like_DNA-bd_sf"/>
</dbReference>
<evidence type="ECO:0000259" key="3">
    <source>
        <dbReference type="Pfam" id="PF13280"/>
    </source>
</evidence>
<dbReference type="Proteomes" id="UP000425916">
    <property type="component" value="Chromosome"/>
</dbReference>
<dbReference type="Gene3D" id="1.10.10.10">
    <property type="entry name" value="Winged helix-like DNA-binding domain superfamily/Winged helix DNA-binding domain"/>
    <property type="match status" value="1"/>
</dbReference>
<dbReference type="Pfam" id="PF08279">
    <property type="entry name" value="HTH_11"/>
    <property type="match status" value="1"/>
</dbReference>
<evidence type="ECO:0000259" key="2">
    <source>
        <dbReference type="Pfam" id="PF08279"/>
    </source>
</evidence>
<gene>
    <name evidence="4" type="ORF">MGLY_17590</name>
</gene>
<reference evidence="4 5" key="1">
    <citation type="submission" date="2019-11" db="EMBL/GenBank/DDBJ databases">
        <title>Genome sequence of Moorella glycerini DSM11254.</title>
        <authorList>
            <person name="Poehlein A."/>
            <person name="Boeer T."/>
            <person name="Daniel R."/>
        </authorList>
    </citation>
    <scope>NUCLEOTIDE SEQUENCE [LARGE SCALE GENOMIC DNA]</scope>
    <source>
        <strain evidence="4 5">DSM 11254</strain>
    </source>
</reference>
<dbReference type="InterPro" id="IPR013196">
    <property type="entry name" value="HTH_11"/>
</dbReference>
<proteinExistence type="predicted"/>
<feature type="transmembrane region" description="Helical" evidence="1">
    <location>
        <begin position="247"/>
        <end position="269"/>
    </location>
</feature>
<protein>
    <submittedName>
        <fullName evidence="4">Uncharacterized protein</fullName>
    </submittedName>
</protein>
<organism evidence="4 5">
    <name type="scientific">Neomoorella glycerini</name>
    <dbReference type="NCBI Taxonomy" id="55779"/>
    <lineage>
        <taxon>Bacteria</taxon>
        <taxon>Bacillati</taxon>
        <taxon>Bacillota</taxon>
        <taxon>Clostridia</taxon>
        <taxon>Neomoorellales</taxon>
        <taxon>Neomoorellaceae</taxon>
        <taxon>Neomoorella</taxon>
    </lineage>
</organism>
<keyword evidence="5" id="KW-1185">Reference proteome</keyword>
<sequence length="273" mass="31384">MIEAFLTGISRKYFVLISIKIFHLPKGIKEKYDELTIRIYFREEQVLAIVLKKKQLGINDVSRQSLARIYAIHRWIAAGRYPSVDFIAERLEVSPRTVERDIQLLRDFLGAPIVYDRWHKGYRYEKTFNLPPLQLTEGELLILYLGQQLLSQVGGTPFGQVIRGAMAKLKAMLPEKVSMDLGCLEQDISFGMEPLRGDAEQLLAVYGDIFLAIQENRSVYITYYTASRDAITDRLIDPYHLRFFHGAWYVIALTVITAGKCAFLPWIVFANGR</sequence>
<feature type="domain" description="WYL" evidence="3">
    <location>
        <begin position="207"/>
        <end position="253"/>
    </location>
</feature>
<dbReference type="EMBL" id="CP046244">
    <property type="protein sequence ID" value="QGP92384.1"/>
    <property type="molecule type" value="Genomic_DNA"/>
</dbReference>
<keyword evidence="1" id="KW-0472">Membrane</keyword>
<keyword evidence="1" id="KW-0812">Transmembrane</keyword>
<accession>A0A6I5ZQV7</accession>
<dbReference type="PROSITE" id="PS52050">
    <property type="entry name" value="WYL"/>
    <property type="match status" value="1"/>
</dbReference>
<dbReference type="InterPro" id="IPR026881">
    <property type="entry name" value="WYL_dom"/>
</dbReference>
<dbReference type="PANTHER" id="PTHR34580">
    <property type="match status" value="1"/>
</dbReference>
<dbReference type="AlphaFoldDB" id="A0A6I5ZQV7"/>
<evidence type="ECO:0000313" key="4">
    <source>
        <dbReference type="EMBL" id="QGP92384.1"/>
    </source>
</evidence>
<dbReference type="Pfam" id="PF13280">
    <property type="entry name" value="WYL"/>
    <property type="match status" value="1"/>
</dbReference>
<evidence type="ECO:0000256" key="1">
    <source>
        <dbReference type="SAM" id="Phobius"/>
    </source>
</evidence>
<dbReference type="SUPFAM" id="SSF46785">
    <property type="entry name" value="Winged helix' DNA-binding domain"/>
    <property type="match status" value="1"/>
</dbReference>
<dbReference type="InterPro" id="IPR051534">
    <property type="entry name" value="CBASS_pafABC_assoc_protein"/>
</dbReference>
<dbReference type="PANTHER" id="PTHR34580:SF9">
    <property type="entry name" value="SLL5097 PROTEIN"/>
    <property type="match status" value="1"/>
</dbReference>